<evidence type="ECO:0000256" key="1">
    <source>
        <dbReference type="SAM" id="Phobius"/>
    </source>
</evidence>
<dbReference type="EMBL" id="WRXO01000003">
    <property type="protein sequence ID" value="MVT41621.1"/>
    <property type="molecule type" value="Genomic_DNA"/>
</dbReference>
<protein>
    <submittedName>
        <fullName evidence="2">Uncharacterized protein</fullName>
    </submittedName>
</protein>
<gene>
    <name evidence="2" type="ORF">GO495_13600</name>
</gene>
<keyword evidence="1" id="KW-0812">Transmembrane</keyword>
<sequence>MVNIVLIDIFYSIPAGALLNAILFTLGLSYLLLLQWSALKEFFIRVRPALPAIRLGGIKNLLRLALAVYAFGFIYYVTTTKAPSELTGKWRVDQLVRNNDTAKVNDWLKDSLSWKNIYLEDYGRATFSPNPYVVESARAMAGKYIYTEQQQTIRFVLHSPASATDTLYAAVTMPAAGHMQWKMVCDKDTVSLMLTKVPENLHR</sequence>
<evidence type="ECO:0000313" key="3">
    <source>
        <dbReference type="Proteomes" id="UP000468388"/>
    </source>
</evidence>
<dbReference type="Proteomes" id="UP000468388">
    <property type="component" value="Unassembled WGS sequence"/>
</dbReference>
<keyword evidence="1" id="KW-1133">Transmembrane helix</keyword>
<keyword evidence="3" id="KW-1185">Reference proteome</keyword>
<keyword evidence="1" id="KW-0472">Membrane</keyword>
<organism evidence="2 3">
    <name type="scientific">Chitinophaga oryziterrae</name>
    <dbReference type="NCBI Taxonomy" id="1031224"/>
    <lineage>
        <taxon>Bacteria</taxon>
        <taxon>Pseudomonadati</taxon>
        <taxon>Bacteroidota</taxon>
        <taxon>Chitinophagia</taxon>
        <taxon>Chitinophagales</taxon>
        <taxon>Chitinophagaceae</taxon>
        <taxon>Chitinophaga</taxon>
    </lineage>
</organism>
<reference evidence="2 3" key="1">
    <citation type="submission" date="2019-12" db="EMBL/GenBank/DDBJ databases">
        <title>The draft genomic sequence of strain Chitinophaga oryziterrae JCM 16595.</title>
        <authorList>
            <person name="Zhang X."/>
        </authorList>
    </citation>
    <scope>NUCLEOTIDE SEQUENCE [LARGE SCALE GENOMIC DNA]</scope>
    <source>
        <strain evidence="2 3">JCM 16595</strain>
    </source>
</reference>
<dbReference type="AlphaFoldDB" id="A0A6N8JAP6"/>
<evidence type="ECO:0000313" key="2">
    <source>
        <dbReference type="EMBL" id="MVT41621.1"/>
    </source>
</evidence>
<feature type="transmembrane region" description="Helical" evidence="1">
    <location>
        <begin position="60"/>
        <end position="77"/>
    </location>
</feature>
<proteinExistence type="predicted"/>
<accession>A0A6N8JAP6</accession>
<dbReference type="OrthoDB" id="654744at2"/>
<name>A0A6N8JAP6_9BACT</name>
<dbReference type="RefSeq" id="WP_157300258.1">
    <property type="nucleotide sequence ID" value="NZ_BAAAZB010000006.1"/>
</dbReference>
<comment type="caution">
    <text evidence="2">The sequence shown here is derived from an EMBL/GenBank/DDBJ whole genome shotgun (WGS) entry which is preliminary data.</text>
</comment>
<feature type="transmembrane region" description="Helical" evidence="1">
    <location>
        <begin position="17"/>
        <end position="39"/>
    </location>
</feature>